<dbReference type="RefSeq" id="WP_188231496.1">
    <property type="nucleotide sequence ID" value="NZ_JACVXB010000014.1"/>
</dbReference>
<organism evidence="2 3">
    <name type="scientific">Aestuariibaculum sediminum</name>
    <dbReference type="NCBI Taxonomy" id="2770637"/>
    <lineage>
        <taxon>Bacteria</taxon>
        <taxon>Pseudomonadati</taxon>
        <taxon>Bacteroidota</taxon>
        <taxon>Flavobacteriia</taxon>
        <taxon>Flavobacteriales</taxon>
        <taxon>Flavobacteriaceae</taxon>
    </lineage>
</organism>
<comment type="caution">
    <text evidence="2">The sequence shown here is derived from an EMBL/GenBank/DDBJ whole genome shotgun (WGS) entry which is preliminary data.</text>
</comment>
<keyword evidence="1" id="KW-1133">Transmembrane helix</keyword>
<dbReference type="PANTHER" id="PTHR35532:SF5">
    <property type="entry name" value="CARBOHYDRATE-BINDING DOMAIN-CONTAINING PROTEIN"/>
    <property type="match status" value="1"/>
</dbReference>
<protein>
    <recommendedName>
        <fullName evidence="4">Peptide-N(4)-(N-acetyl-beta-glucosaminyl)asparagine amidase</fullName>
    </recommendedName>
</protein>
<evidence type="ECO:0000256" key="1">
    <source>
        <dbReference type="SAM" id="Phobius"/>
    </source>
</evidence>
<keyword evidence="1" id="KW-0812">Transmembrane</keyword>
<dbReference type="EMBL" id="JACVXB010000014">
    <property type="protein sequence ID" value="MBD0833716.1"/>
    <property type="molecule type" value="Genomic_DNA"/>
</dbReference>
<sequence length="700" mass="81694">MNFSKSINSIVALRNSLVYIITSILFVFLFSCNQLPNEVEESLKLAGNNRDELQKVLDHYQKPEDSLKLRAAYFLISEQVPYGVFTDSRNDQLLNDYFNAFEDSLAVYFCKESDKNIEERKDIINSIIKKYQLNHGKVFRNKWSLKRDIHHITGAFLIENIDYAFKAWDLPWAKHYSFDEFCNYILPYREGKHYPNSWRKYFFEEFMGFRDSLGQERDPLVAAEKLKKYLGNMKFISGGLYDAPECLLSSVMYKYKITGNCVSISTFIQEVLRAQGIATVEVLVNKFGHTAKDHVSNGVLDNNGSWHYFDGIPSAPGSLNIKDEVTKLYRKKPIVRNELTQTKGEAFNHLNLFGWEDITKDLIDCYDISINLKDLYCKNLPIAYLCIFDNLSHGGWVPIDWGEIDKDLRKVTFKDIGGKEVVYLVMVYDEFNNLKPVSSPFVLKNDGAIDYLNIKRGVDDRREMIIDRKFSPKQHLNKIAKNLIEGRFEGANSPDFKKREVLYTLKNITDVNSKLIEIEPKNYQYYRFVFPKIKDSLYYDIAELGFGNLTSNSFRKENGDYISSKGINATIQNSYFDDDLLSYTTIYRKEGVLKAYMPSLKEVCVDIDKEVWIGIDLGSSKSISQLYLCPRTDKNSIYPKMDYELLYWDNRWVSTGIRNTNQGYLKYDDLPSNTLYWLRNYTEGKEERIFTYEDGKQIWW</sequence>
<reference evidence="2 3" key="1">
    <citation type="submission" date="2020-09" db="EMBL/GenBank/DDBJ databases">
        <title>TT11 complete genome.</title>
        <authorList>
            <person name="Wu Z."/>
        </authorList>
    </citation>
    <scope>NUCLEOTIDE SEQUENCE [LARGE SCALE GENOMIC DNA]</scope>
    <source>
        <strain evidence="2 3">TT11</strain>
    </source>
</reference>
<feature type="transmembrane region" description="Helical" evidence="1">
    <location>
        <begin position="12"/>
        <end position="30"/>
    </location>
</feature>
<keyword evidence="1" id="KW-0472">Membrane</keyword>
<evidence type="ECO:0000313" key="3">
    <source>
        <dbReference type="Proteomes" id="UP000600588"/>
    </source>
</evidence>
<dbReference type="Gene3D" id="2.60.120.260">
    <property type="entry name" value="Galactose-binding domain-like"/>
    <property type="match status" value="1"/>
</dbReference>
<evidence type="ECO:0008006" key="4">
    <source>
        <dbReference type="Google" id="ProtNLM"/>
    </source>
</evidence>
<keyword evidence="3" id="KW-1185">Reference proteome</keyword>
<accession>A0A8J6UI25</accession>
<dbReference type="PROSITE" id="PS51257">
    <property type="entry name" value="PROKAR_LIPOPROTEIN"/>
    <property type="match status" value="1"/>
</dbReference>
<gene>
    <name evidence="2" type="ORF">ICJ83_16405</name>
</gene>
<name>A0A8J6UI25_9FLAO</name>
<dbReference type="Proteomes" id="UP000600588">
    <property type="component" value="Unassembled WGS sequence"/>
</dbReference>
<dbReference type="AlphaFoldDB" id="A0A8J6UI25"/>
<dbReference type="PANTHER" id="PTHR35532">
    <property type="entry name" value="SIMILAR TO POLYHYDROXYALKANOATE DEPOLYMERASE"/>
    <property type="match status" value="1"/>
</dbReference>
<proteinExistence type="predicted"/>
<evidence type="ECO:0000313" key="2">
    <source>
        <dbReference type="EMBL" id="MBD0833716.1"/>
    </source>
</evidence>